<evidence type="ECO:0000256" key="2">
    <source>
        <dbReference type="SAM" id="Phobius"/>
    </source>
</evidence>
<organism evidence="4 5">
    <name type="scientific">Plasmodium fragile</name>
    <dbReference type="NCBI Taxonomy" id="5857"/>
    <lineage>
        <taxon>Eukaryota</taxon>
        <taxon>Sar</taxon>
        <taxon>Alveolata</taxon>
        <taxon>Apicomplexa</taxon>
        <taxon>Aconoidasida</taxon>
        <taxon>Haemosporida</taxon>
        <taxon>Plasmodiidae</taxon>
        <taxon>Plasmodium</taxon>
        <taxon>Plasmodium (Plasmodium)</taxon>
    </lineage>
</organism>
<dbReference type="VEuPathDB" id="PlasmoDB:AK88_05345"/>
<dbReference type="EMBL" id="KQ001760">
    <property type="protein sequence ID" value="KJP85018.1"/>
    <property type="molecule type" value="Genomic_DNA"/>
</dbReference>
<feature type="transmembrane region" description="Helical" evidence="2">
    <location>
        <begin position="201"/>
        <end position="220"/>
    </location>
</feature>
<dbReference type="SUPFAM" id="SSF54236">
    <property type="entry name" value="Ubiquitin-like"/>
    <property type="match status" value="1"/>
</dbReference>
<feature type="domain" description="Ubiquitin-like" evidence="3">
    <location>
        <begin position="29"/>
        <end position="74"/>
    </location>
</feature>
<dbReference type="Gene3D" id="3.10.20.90">
    <property type="entry name" value="Phosphatidylinositol 3-kinase Catalytic Subunit, Chain A, domain 1"/>
    <property type="match status" value="1"/>
</dbReference>
<protein>
    <recommendedName>
        <fullName evidence="3">Ubiquitin-like domain-containing protein</fullName>
    </recommendedName>
</protein>
<dbReference type="InterPro" id="IPR000626">
    <property type="entry name" value="Ubiquitin-like_dom"/>
</dbReference>
<dbReference type="AlphaFoldDB" id="A0A0D9QDC4"/>
<evidence type="ECO:0000313" key="5">
    <source>
        <dbReference type="Proteomes" id="UP000054561"/>
    </source>
</evidence>
<dbReference type="InterPro" id="IPR029071">
    <property type="entry name" value="Ubiquitin-like_domsf"/>
</dbReference>
<accession>A0A0D9QDC4</accession>
<feature type="compositionally biased region" description="Polar residues" evidence="1">
    <location>
        <begin position="100"/>
        <end position="118"/>
    </location>
</feature>
<name>A0A0D9QDC4_PLAFR</name>
<dbReference type="RefSeq" id="XP_012338370.1">
    <property type="nucleotide sequence ID" value="XM_012482947.1"/>
</dbReference>
<gene>
    <name evidence="4" type="ORF">AK88_05345</name>
</gene>
<keyword evidence="2" id="KW-0472">Membrane</keyword>
<feature type="transmembrane region" description="Helical" evidence="2">
    <location>
        <begin position="177"/>
        <end position="195"/>
    </location>
</feature>
<dbReference type="Proteomes" id="UP000054561">
    <property type="component" value="Unassembled WGS sequence"/>
</dbReference>
<proteinExistence type="predicted"/>
<evidence type="ECO:0000256" key="1">
    <source>
        <dbReference type="SAM" id="MobiDB-lite"/>
    </source>
</evidence>
<dbReference type="OrthoDB" id="376266at2759"/>
<keyword evidence="2" id="KW-0812">Transmembrane</keyword>
<sequence length="254" mass="28959">MDRCEHEMGQAALAQHSPSSPYKYLLSTQLEVNCSEVIKNVKEKLFCEDLKKELNVRFIYMGKILDDKKRLEDYLSHYYKDLLLNGKPSSSGYDSRKDGSGSTSGMTRETNMKNASSASKDSFLNIPITIHVKITEKSSTSNNDHLDGKNINTTLAQLSLIMFVSLLWMYRYNYAEAFPVFSSIVLCIFTVLIVSLLFYTYIIMFFQVLFKVMAVVYHLVKQSTVRVLTYINERKAKLFVRREATAGGAAAKEK</sequence>
<feature type="region of interest" description="Disordered" evidence="1">
    <location>
        <begin position="89"/>
        <end position="118"/>
    </location>
</feature>
<dbReference type="Pfam" id="PF00240">
    <property type="entry name" value="ubiquitin"/>
    <property type="match status" value="1"/>
</dbReference>
<dbReference type="GeneID" id="24270659"/>
<dbReference type="PANTHER" id="PTHR14557:SF5">
    <property type="entry name" value="UBIQUITIN-LIKE DOMAIN-CONTAINING PROTEIN"/>
    <property type="match status" value="1"/>
</dbReference>
<evidence type="ECO:0000313" key="4">
    <source>
        <dbReference type="EMBL" id="KJP85018.1"/>
    </source>
</evidence>
<dbReference type="OMA" id="LLWMYRY"/>
<evidence type="ECO:0000259" key="3">
    <source>
        <dbReference type="Pfam" id="PF00240"/>
    </source>
</evidence>
<keyword evidence="2" id="KW-1133">Transmembrane helix</keyword>
<dbReference type="InterPro" id="IPR040352">
    <property type="entry name" value="TMUB1/2"/>
</dbReference>
<dbReference type="GO" id="GO:0036503">
    <property type="term" value="P:ERAD pathway"/>
    <property type="evidence" value="ECO:0007669"/>
    <property type="project" value="InterPro"/>
</dbReference>
<keyword evidence="5" id="KW-1185">Reference proteome</keyword>
<dbReference type="PANTHER" id="PTHR14557">
    <property type="entry name" value="PROTEIN C7ORF21"/>
    <property type="match status" value="1"/>
</dbReference>
<reference evidence="4 5" key="1">
    <citation type="submission" date="2014-03" db="EMBL/GenBank/DDBJ databases">
        <title>The Genome Sequence of Plasmodium fragile nilgiri.</title>
        <authorList>
            <consortium name="The Broad Institute Genomics Platform"/>
            <consortium name="The Broad Institute Genome Sequencing Center for Infectious Disease"/>
            <person name="Neafsey D."/>
            <person name="Duraisingh M."/>
            <person name="Young S.K."/>
            <person name="Zeng Q."/>
            <person name="Gargeya S."/>
            <person name="Abouelleil A."/>
            <person name="Alvarado L."/>
            <person name="Chapman S.B."/>
            <person name="Gainer-Dewar J."/>
            <person name="Goldberg J."/>
            <person name="Griggs A."/>
            <person name="Gujja S."/>
            <person name="Hansen M."/>
            <person name="Howarth C."/>
            <person name="Imamovic A."/>
            <person name="Larimer J."/>
            <person name="Pearson M."/>
            <person name="Poon T.W."/>
            <person name="Priest M."/>
            <person name="Roberts A."/>
            <person name="Saif S."/>
            <person name="Shea T."/>
            <person name="Sykes S."/>
            <person name="Wortman J."/>
            <person name="Nusbaum C."/>
            <person name="Birren B."/>
        </authorList>
    </citation>
    <scope>NUCLEOTIDE SEQUENCE [LARGE SCALE GENOMIC DNA]</scope>
    <source>
        <strain evidence="5">nilgiri</strain>
    </source>
</reference>